<dbReference type="AlphaFoldDB" id="A0A6C0I2Z4"/>
<name>A0A6C0I2Z4_9ZZZZ</name>
<feature type="compositionally biased region" description="Basic residues" evidence="1">
    <location>
        <begin position="106"/>
        <end position="120"/>
    </location>
</feature>
<feature type="region of interest" description="Disordered" evidence="1">
    <location>
        <begin position="105"/>
        <end position="149"/>
    </location>
</feature>
<organism evidence="2">
    <name type="scientific">viral metagenome</name>
    <dbReference type="NCBI Taxonomy" id="1070528"/>
    <lineage>
        <taxon>unclassified sequences</taxon>
        <taxon>metagenomes</taxon>
        <taxon>organismal metagenomes</taxon>
    </lineage>
</organism>
<proteinExistence type="predicted"/>
<reference evidence="2" key="1">
    <citation type="journal article" date="2020" name="Nature">
        <title>Giant virus diversity and host interactions through global metagenomics.</title>
        <authorList>
            <person name="Schulz F."/>
            <person name="Roux S."/>
            <person name="Paez-Espino D."/>
            <person name="Jungbluth S."/>
            <person name="Walsh D.A."/>
            <person name="Denef V.J."/>
            <person name="McMahon K.D."/>
            <person name="Konstantinidis K.T."/>
            <person name="Eloe-Fadrosh E.A."/>
            <person name="Kyrpides N.C."/>
            <person name="Woyke T."/>
        </authorList>
    </citation>
    <scope>NUCLEOTIDE SEQUENCE</scope>
    <source>
        <strain evidence="2">GVMAG-M-3300023184-18</strain>
    </source>
</reference>
<evidence type="ECO:0000256" key="1">
    <source>
        <dbReference type="SAM" id="MobiDB-lite"/>
    </source>
</evidence>
<protein>
    <submittedName>
        <fullName evidence="2">Uncharacterized protein</fullName>
    </submittedName>
</protein>
<accession>A0A6C0I2Z4</accession>
<feature type="compositionally biased region" description="Basic and acidic residues" evidence="1">
    <location>
        <begin position="136"/>
        <end position="147"/>
    </location>
</feature>
<dbReference type="EMBL" id="MN740075">
    <property type="protein sequence ID" value="QHT86726.1"/>
    <property type="molecule type" value="Genomic_DNA"/>
</dbReference>
<evidence type="ECO:0000313" key="2">
    <source>
        <dbReference type="EMBL" id="QHT86726.1"/>
    </source>
</evidence>
<sequence>MQHIQKSILVFKPDYLESNTGSDAALSLFNRDARMHILKCKQDENRNKILRNRIFIRKQSQSNPHLEDIVNRYDDYYEEFKNKMVMQIGALERLLKYLKDLETSKHKTHHHQHHHYHHYDKRRDEYEERDEQFEYDQEHQGENVEASRKKKVPSAIVAGIKRDQQMIFKEIRKLKNALLMKGSNREAKYKELSKYIDGIDGDANKTDDNLFKIKRDQEQILQTLGKITRDVGKFD</sequence>